<dbReference type="SUPFAM" id="SSF117782">
    <property type="entry name" value="YbjQ-like"/>
    <property type="match status" value="1"/>
</dbReference>
<sequence>MNSPKNILVVTTSTIQNIKIEKYLKPISAHVVAGTNVFSDMFASFSDVFGGRSDTYQKQISSIYNEAVNKLKIAAFEIGANCILDLKVDADEISGKGKSMFMLTAIGTAIIIEKSSLKSHEEESQAFGIATTEGIKTLKKKKEIITKAENTQQIFDEDFWDFVTANQVKEVFPFLLRAYSKRLAQFQQDPSQNSQFQLSLMNYVDSFSEDEKTNLVYDAISTENDPALIGQLLVLISRLQLLNIEEINKLLRSDNFILQKRALAILHYDKPYYDKQDIDSFNEIISYISQDFKERGTRSTKKQMLSSKEKEVWICECSKTNDGYGTESEFCESCGNNIWGFKAQSAQPANTIKALRDKVELIQELI</sequence>
<accession>A0ABS8U0R7</accession>
<dbReference type="Pfam" id="PF01906">
    <property type="entry name" value="YbjQ_1"/>
    <property type="match status" value="1"/>
</dbReference>
<evidence type="ECO:0000313" key="2">
    <source>
        <dbReference type="EMBL" id="MCD8739653.1"/>
    </source>
</evidence>
<dbReference type="InterPro" id="IPR035439">
    <property type="entry name" value="UPF0145_dom_sf"/>
</dbReference>
<keyword evidence="3" id="KW-1185">Reference proteome</keyword>
<reference evidence="2 3" key="1">
    <citation type="submission" date="2021-12" db="EMBL/GenBank/DDBJ databases">
        <title>Mucilaginibacter roseus genome.</title>
        <authorList>
            <person name="Ferreira J.R."/>
            <person name="Newman J.D."/>
        </authorList>
    </citation>
    <scope>NUCLEOTIDE SEQUENCE [LARGE SCALE GENOMIC DNA]</scope>
    <source>
        <strain evidence="2 3">LMG 28454</strain>
    </source>
</reference>
<proteinExistence type="inferred from homology"/>
<dbReference type="InterPro" id="IPR002765">
    <property type="entry name" value="UPF0145_YbjQ-like"/>
</dbReference>
<comment type="caution">
    <text evidence="2">The sequence shown here is derived from an EMBL/GenBank/DDBJ whole genome shotgun (WGS) entry which is preliminary data.</text>
</comment>
<evidence type="ECO:0000256" key="1">
    <source>
        <dbReference type="ARBA" id="ARBA00010751"/>
    </source>
</evidence>
<gene>
    <name evidence="2" type="ORF">LT679_03475</name>
</gene>
<evidence type="ECO:0000313" key="3">
    <source>
        <dbReference type="Proteomes" id="UP001199919"/>
    </source>
</evidence>
<dbReference type="EMBL" id="JAJPWV010000001">
    <property type="protein sequence ID" value="MCD8739653.1"/>
    <property type="molecule type" value="Genomic_DNA"/>
</dbReference>
<dbReference type="Gene3D" id="3.30.110.70">
    <property type="entry name" value="Hypothetical protein apc22750. Chain B"/>
    <property type="match status" value="1"/>
</dbReference>
<comment type="similarity">
    <text evidence="1">Belongs to the UPF0145 family.</text>
</comment>
<dbReference type="RefSeq" id="WP_232175576.1">
    <property type="nucleotide sequence ID" value="NZ_JAJPWV010000001.1"/>
</dbReference>
<dbReference type="PANTHER" id="PTHR34068:SF1">
    <property type="entry name" value="UPF0145 PROTEIN YBJQ"/>
    <property type="match status" value="1"/>
</dbReference>
<dbReference type="PANTHER" id="PTHR34068">
    <property type="entry name" value="UPF0145 PROTEIN YBJQ"/>
    <property type="match status" value="1"/>
</dbReference>
<organism evidence="2 3">
    <name type="scientific">Mucilaginibacter roseus</name>
    <dbReference type="NCBI Taxonomy" id="1528868"/>
    <lineage>
        <taxon>Bacteria</taxon>
        <taxon>Pseudomonadati</taxon>
        <taxon>Bacteroidota</taxon>
        <taxon>Sphingobacteriia</taxon>
        <taxon>Sphingobacteriales</taxon>
        <taxon>Sphingobacteriaceae</taxon>
        <taxon>Mucilaginibacter</taxon>
    </lineage>
</organism>
<dbReference type="Proteomes" id="UP001199919">
    <property type="component" value="Unassembled WGS sequence"/>
</dbReference>
<name>A0ABS8U0R7_9SPHI</name>
<protein>
    <submittedName>
        <fullName evidence="2">YbjQ family protein</fullName>
    </submittedName>
</protein>